<dbReference type="EMBL" id="PRLG01000020">
    <property type="protein sequence ID" value="PYY28267.1"/>
    <property type="molecule type" value="Genomic_DNA"/>
</dbReference>
<gene>
    <name evidence="1" type="ORF">PIL02S_03413</name>
</gene>
<accession>A0A2W0C8A2</accession>
<proteinExistence type="predicted"/>
<dbReference type="AlphaFoldDB" id="A0A2W0C8A2"/>
<dbReference type="Proteomes" id="UP000247459">
    <property type="component" value="Unassembled WGS sequence"/>
</dbReference>
<organism evidence="1 2">
    <name type="scientific">Paenibacillus illinoisensis</name>
    <dbReference type="NCBI Taxonomy" id="59845"/>
    <lineage>
        <taxon>Bacteria</taxon>
        <taxon>Bacillati</taxon>
        <taxon>Bacillota</taxon>
        <taxon>Bacilli</taxon>
        <taxon>Bacillales</taxon>
        <taxon>Paenibacillaceae</taxon>
        <taxon>Paenibacillus</taxon>
    </lineage>
</organism>
<comment type="caution">
    <text evidence="1">The sequence shown here is derived from an EMBL/GenBank/DDBJ whole genome shotgun (WGS) entry which is preliminary data.</text>
</comment>
<name>A0A2W0C8A2_9BACL</name>
<evidence type="ECO:0008006" key="3">
    <source>
        <dbReference type="Google" id="ProtNLM"/>
    </source>
</evidence>
<protein>
    <recommendedName>
        <fullName evidence="3">FtsK gamma domain-containing protein</fullName>
    </recommendedName>
</protein>
<dbReference type="RefSeq" id="WP_110820923.1">
    <property type="nucleotide sequence ID" value="NZ_PRLG01000020.1"/>
</dbReference>
<evidence type="ECO:0000313" key="1">
    <source>
        <dbReference type="EMBL" id="PYY28267.1"/>
    </source>
</evidence>
<sequence>MQEVTQELINESIEKAKDLYNEVVKKAKLNRVVYVSWVSRNFPVNWYGANYIISRMEQEGLCVAPGRKKVIER</sequence>
<dbReference type="OrthoDB" id="2665284at2"/>
<evidence type="ECO:0000313" key="2">
    <source>
        <dbReference type="Proteomes" id="UP000247459"/>
    </source>
</evidence>
<reference evidence="1 2" key="1">
    <citation type="submission" date="2018-01" db="EMBL/GenBank/DDBJ databases">
        <title>Genome sequence of the PGP bacterium Paenibacillus illinoisensis E3.</title>
        <authorList>
            <person name="Rolli E."/>
            <person name="Marasco R."/>
            <person name="Bessem C."/>
            <person name="Michoud G."/>
            <person name="Gaiarsa S."/>
            <person name="Borin S."/>
            <person name="Daffonchio D."/>
        </authorList>
    </citation>
    <scope>NUCLEOTIDE SEQUENCE [LARGE SCALE GENOMIC DNA]</scope>
    <source>
        <strain evidence="1 2">E3</strain>
    </source>
</reference>